<dbReference type="EMBL" id="BSFL01000002">
    <property type="protein sequence ID" value="GLK79717.1"/>
    <property type="molecule type" value="Genomic_DNA"/>
</dbReference>
<accession>A0A9W6JMB1</accession>
<feature type="compositionally biased region" description="Basic and acidic residues" evidence="1">
    <location>
        <begin position="46"/>
        <end position="62"/>
    </location>
</feature>
<feature type="compositionally biased region" description="Basic and acidic residues" evidence="1">
    <location>
        <begin position="16"/>
        <end position="29"/>
    </location>
</feature>
<gene>
    <name evidence="2" type="ORF">GCM10008174_14580</name>
</gene>
<protein>
    <submittedName>
        <fullName evidence="2">Uncharacterized protein</fullName>
    </submittedName>
</protein>
<reference evidence="2" key="1">
    <citation type="journal article" date="2014" name="Int. J. Syst. Evol. Microbiol.">
        <title>Complete genome sequence of Corynebacterium casei LMG S-19264T (=DSM 44701T), isolated from a smear-ripened cheese.</title>
        <authorList>
            <consortium name="US DOE Joint Genome Institute (JGI-PGF)"/>
            <person name="Walter F."/>
            <person name="Albersmeier A."/>
            <person name="Kalinowski J."/>
            <person name="Ruckert C."/>
        </authorList>
    </citation>
    <scope>NUCLEOTIDE SEQUENCE</scope>
    <source>
        <strain evidence="2">VKM B-2748</strain>
    </source>
</reference>
<sequence length="62" mass="6579">MSSDSPKPPAAPGRGPDAERREAERRERAAAALRENLKKRKAQARGRKEAAAPRDEGGGEGG</sequence>
<evidence type="ECO:0000256" key="1">
    <source>
        <dbReference type="SAM" id="MobiDB-lite"/>
    </source>
</evidence>
<evidence type="ECO:0000313" key="3">
    <source>
        <dbReference type="Proteomes" id="UP001143309"/>
    </source>
</evidence>
<evidence type="ECO:0000313" key="2">
    <source>
        <dbReference type="EMBL" id="GLK79717.1"/>
    </source>
</evidence>
<comment type="caution">
    <text evidence="2">The sequence shown here is derived from an EMBL/GenBank/DDBJ whole genome shotgun (WGS) entry which is preliminary data.</text>
</comment>
<reference evidence="2" key="2">
    <citation type="submission" date="2023-01" db="EMBL/GenBank/DDBJ databases">
        <authorList>
            <person name="Sun Q."/>
            <person name="Evtushenko L."/>
        </authorList>
    </citation>
    <scope>NUCLEOTIDE SEQUENCE</scope>
    <source>
        <strain evidence="2">VKM B-2748</strain>
    </source>
</reference>
<name>A0A9W6JMB1_9HYPH</name>
<dbReference type="RefSeq" id="WP_271200216.1">
    <property type="nucleotide sequence ID" value="NZ_BSFL01000002.1"/>
</dbReference>
<feature type="compositionally biased region" description="Pro residues" evidence="1">
    <location>
        <begin position="1"/>
        <end position="11"/>
    </location>
</feature>
<dbReference type="AlphaFoldDB" id="A0A9W6JMB1"/>
<keyword evidence="3" id="KW-1185">Reference proteome</keyword>
<feature type="region of interest" description="Disordered" evidence="1">
    <location>
        <begin position="1"/>
        <end position="62"/>
    </location>
</feature>
<dbReference type="Proteomes" id="UP001143309">
    <property type="component" value="Unassembled WGS sequence"/>
</dbReference>
<organism evidence="2 3">
    <name type="scientific">Methylopila turkensis</name>
    <dbReference type="NCBI Taxonomy" id="1437816"/>
    <lineage>
        <taxon>Bacteria</taxon>
        <taxon>Pseudomonadati</taxon>
        <taxon>Pseudomonadota</taxon>
        <taxon>Alphaproteobacteria</taxon>
        <taxon>Hyphomicrobiales</taxon>
        <taxon>Methylopilaceae</taxon>
        <taxon>Methylopila</taxon>
    </lineage>
</organism>
<proteinExistence type="predicted"/>